<keyword evidence="1" id="KW-0812">Transmembrane</keyword>
<sequence>MKPYTIQYNEPLGKGSSGIVYKGYWNHQPAIPIAVKRLPISKYSLNEINILKSLQNYASPQGPIPQIYHVEKTKNSYELIMEYLSGGCLTQWIEKNHILSEQKILHILYDITYMLYLCHQKQILYGDLKPSNLIATQSLLDPCNINYTLVKTIDYGMSKKHPPKFFTYRFGTPTFMAPEVYNEKFSYPVDIWALGICMYLLITGYYPFILIKNSTNPFLDYQLMVQNQEPTFNEPRWKIYSKDLQQLIRVMLNKNMFERPTSQDILNHPLLISHISLVNDQI</sequence>
<dbReference type="InterPro" id="IPR000719">
    <property type="entry name" value="Prot_kinase_dom"/>
</dbReference>
<dbReference type="PIRSF" id="PIRSF000654">
    <property type="entry name" value="Integrin-linked_kinase"/>
    <property type="match status" value="1"/>
</dbReference>
<organism evidence="3">
    <name type="scientific">viral metagenome</name>
    <dbReference type="NCBI Taxonomy" id="1070528"/>
    <lineage>
        <taxon>unclassified sequences</taxon>
        <taxon>metagenomes</taxon>
        <taxon>organismal metagenomes</taxon>
    </lineage>
</organism>
<dbReference type="PROSITE" id="PS00107">
    <property type="entry name" value="PROTEIN_KINASE_ATP"/>
    <property type="match status" value="1"/>
</dbReference>
<dbReference type="Pfam" id="PF00069">
    <property type="entry name" value="Pkinase"/>
    <property type="match status" value="1"/>
</dbReference>
<evidence type="ECO:0000259" key="2">
    <source>
        <dbReference type="PROSITE" id="PS50011"/>
    </source>
</evidence>
<dbReference type="GO" id="GO:0005524">
    <property type="term" value="F:ATP binding"/>
    <property type="evidence" value="ECO:0007669"/>
    <property type="project" value="InterPro"/>
</dbReference>
<keyword evidence="1" id="KW-0472">Membrane</keyword>
<dbReference type="PROSITE" id="PS50011">
    <property type="entry name" value="PROTEIN_KINASE_DOM"/>
    <property type="match status" value="1"/>
</dbReference>
<protein>
    <recommendedName>
        <fullName evidence="2">Protein kinase domain-containing protein</fullName>
    </recommendedName>
</protein>
<keyword evidence="1" id="KW-1133">Transmembrane helix</keyword>
<dbReference type="SMART" id="SM00220">
    <property type="entry name" value="S_TKc"/>
    <property type="match status" value="1"/>
</dbReference>
<feature type="transmembrane region" description="Helical" evidence="1">
    <location>
        <begin position="191"/>
        <end position="211"/>
    </location>
</feature>
<reference evidence="3" key="1">
    <citation type="journal article" date="2020" name="Nature">
        <title>Giant virus diversity and host interactions through global metagenomics.</title>
        <authorList>
            <person name="Schulz F."/>
            <person name="Roux S."/>
            <person name="Paez-Espino D."/>
            <person name="Jungbluth S."/>
            <person name="Walsh D.A."/>
            <person name="Denef V.J."/>
            <person name="McMahon K.D."/>
            <person name="Konstantinidis K.T."/>
            <person name="Eloe-Fadrosh E.A."/>
            <person name="Kyrpides N.C."/>
            <person name="Woyke T."/>
        </authorList>
    </citation>
    <scope>NUCLEOTIDE SEQUENCE</scope>
    <source>
        <strain evidence="3">GVMAG-M-3300021962-46</strain>
    </source>
</reference>
<dbReference type="Gene3D" id="1.10.510.10">
    <property type="entry name" value="Transferase(Phosphotransferase) domain 1"/>
    <property type="match status" value="1"/>
</dbReference>
<dbReference type="AlphaFoldDB" id="A0A6C0CSW1"/>
<evidence type="ECO:0000256" key="1">
    <source>
        <dbReference type="SAM" id="Phobius"/>
    </source>
</evidence>
<evidence type="ECO:0000313" key="3">
    <source>
        <dbReference type="EMBL" id="QHT07242.1"/>
    </source>
</evidence>
<dbReference type="SUPFAM" id="SSF56112">
    <property type="entry name" value="Protein kinase-like (PK-like)"/>
    <property type="match status" value="1"/>
</dbReference>
<dbReference type="PANTHER" id="PTHR24347">
    <property type="entry name" value="SERINE/THREONINE-PROTEIN KINASE"/>
    <property type="match status" value="1"/>
</dbReference>
<feature type="domain" description="Protein kinase" evidence="2">
    <location>
        <begin position="6"/>
        <end position="271"/>
    </location>
</feature>
<dbReference type="EMBL" id="MN739480">
    <property type="protein sequence ID" value="QHT07242.1"/>
    <property type="molecule type" value="Genomic_DNA"/>
</dbReference>
<dbReference type="InterPro" id="IPR017441">
    <property type="entry name" value="Protein_kinase_ATP_BS"/>
</dbReference>
<name>A0A6C0CSW1_9ZZZZ</name>
<proteinExistence type="predicted"/>
<dbReference type="GO" id="GO:0004672">
    <property type="term" value="F:protein kinase activity"/>
    <property type="evidence" value="ECO:0007669"/>
    <property type="project" value="InterPro"/>
</dbReference>
<dbReference type="InterPro" id="IPR011009">
    <property type="entry name" value="Kinase-like_dom_sf"/>
</dbReference>
<accession>A0A6C0CSW1</accession>